<evidence type="ECO:0000313" key="10">
    <source>
        <dbReference type="Proteomes" id="UP000481043"/>
    </source>
</evidence>
<dbReference type="InterPro" id="IPR051464">
    <property type="entry name" value="Peptidase_M42_aminopept"/>
</dbReference>
<dbReference type="PANTHER" id="PTHR32481">
    <property type="entry name" value="AMINOPEPTIDASE"/>
    <property type="match status" value="1"/>
</dbReference>
<dbReference type="Gene3D" id="3.40.630.10">
    <property type="entry name" value="Zn peptidases"/>
    <property type="match status" value="1"/>
</dbReference>
<name>A0A6M0Q571_9BACI</name>
<comment type="cofactor">
    <cofactor evidence="8">
        <name>a divalent metal cation</name>
        <dbReference type="ChEBI" id="CHEBI:60240"/>
    </cofactor>
    <text evidence="8">Binds 2 divalent metal cations per subunit.</text>
</comment>
<evidence type="ECO:0000256" key="1">
    <source>
        <dbReference type="ARBA" id="ARBA00006272"/>
    </source>
</evidence>
<dbReference type="PIRSF" id="PIRSF001123">
    <property type="entry name" value="PepA_GA"/>
    <property type="match status" value="1"/>
</dbReference>
<dbReference type="Pfam" id="PF05343">
    <property type="entry name" value="Peptidase_M42"/>
    <property type="match status" value="1"/>
</dbReference>
<keyword evidence="4 8" id="KW-0479">Metal-binding</keyword>
<keyword evidence="3" id="KW-0645">Protease</keyword>
<feature type="binding site" evidence="8">
    <location>
        <position position="325"/>
    </location>
    <ligand>
        <name>Zn(2+)</name>
        <dbReference type="ChEBI" id="CHEBI:29105"/>
        <label>2</label>
    </ligand>
</feature>
<dbReference type="Proteomes" id="UP000481043">
    <property type="component" value="Unassembled WGS sequence"/>
</dbReference>
<feature type="active site" description="Proton acceptor" evidence="7">
    <location>
        <position position="210"/>
    </location>
</feature>
<reference evidence="9 10" key="1">
    <citation type="submission" date="2020-02" db="EMBL/GenBank/DDBJ databases">
        <title>Bacillus aquiflavi sp. nov., isolated from yellow water of strong flavor Chinese baijiu in Yibin region of China.</title>
        <authorList>
            <person name="Xie J."/>
        </authorList>
    </citation>
    <scope>NUCLEOTIDE SEQUENCE [LARGE SCALE GENOMIC DNA]</scope>
    <source>
        <strain evidence="9 10">SA4</strain>
    </source>
</reference>
<dbReference type="GO" id="GO:0004177">
    <property type="term" value="F:aminopeptidase activity"/>
    <property type="evidence" value="ECO:0007669"/>
    <property type="project" value="UniProtKB-UniRule"/>
</dbReference>
<keyword evidence="5" id="KW-0378">Hydrolase</keyword>
<gene>
    <name evidence="9" type="ORF">G4D63_07005</name>
</gene>
<evidence type="ECO:0000256" key="6">
    <source>
        <dbReference type="PIRNR" id="PIRNR001123"/>
    </source>
</evidence>
<feature type="binding site" evidence="8">
    <location>
        <position position="233"/>
    </location>
    <ligand>
        <name>Zn(2+)</name>
        <dbReference type="ChEBI" id="CHEBI:29105"/>
        <label>1</label>
    </ligand>
</feature>
<feature type="binding site" evidence="8">
    <location>
        <position position="67"/>
    </location>
    <ligand>
        <name>Zn(2+)</name>
        <dbReference type="ChEBI" id="CHEBI:29105"/>
        <label>1</label>
    </ligand>
</feature>
<proteinExistence type="inferred from homology"/>
<evidence type="ECO:0000256" key="5">
    <source>
        <dbReference type="ARBA" id="ARBA00022801"/>
    </source>
</evidence>
<feature type="binding site" evidence="8">
    <location>
        <position position="177"/>
    </location>
    <ligand>
        <name>Zn(2+)</name>
        <dbReference type="ChEBI" id="CHEBI:29105"/>
        <label>2</label>
    </ligand>
</feature>
<comment type="similarity">
    <text evidence="1 6">Belongs to the peptidase M42 family.</text>
</comment>
<dbReference type="PANTHER" id="PTHR32481:SF0">
    <property type="entry name" value="AMINOPEPTIDASE YPDE-RELATED"/>
    <property type="match status" value="1"/>
</dbReference>
<dbReference type="GO" id="GO:0046872">
    <property type="term" value="F:metal ion binding"/>
    <property type="evidence" value="ECO:0007669"/>
    <property type="project" value="UniProtKB-UniRule"/>
</dbReference>
<comment type="caution">
    <text evidence="9">The sequence shown here is derived from an EMBL/GenBank/DDBJ whole genome shotgun (WGS) entry which is preliminary data.</text>
</comment>
<dbReference type="EMBL" id="JAAIWM010000002">
    <property type="protein sequence ID" value="NEY71491.1"/>
    <property type="molecule type" value="Genomic_DNA"/>
</dbReference>
<evidence type="ECO:0000256" key="3">
    <source>
        <dbReference type="ARBA" id="ARBA00022670"/>
    </source>
</evidence>
<sequence length="359" mass="39185">MEKSEFLEQLKTLAAIQGAPGQEMNVVRTLVEQFSPYADSVEVDNMGNLYAYMKGNKPGPTVMVSAHSDEIGCVVRDIDERGFIRIERTGGMIESLLIGRKVNVNGHFGVVGVKAGHLQTAEERSRIPSIYELYVDVGAASKEEVHNMGIQIGDQITYVSEIEQFTNPDLICGKAIDNRSCCVLLLQLFKSLHSEKNFAGTLVGVIAVQEEVGLRGAKVATYKVNPEFAIVLDTIPCADTPDSLNSGYPVGIGRGPVFPALAGGSVRGNIMSPQFKKLLIRYANELDMPYQLAVMTGATTDLAAVHLEREGVLAGAITFARRYSHSPVEVANLRVFEQGFMLLEKMILDNENWGELGFI</sequence>
<dbReference type="InterPro" id="IPR008007">
    <property type="entry name" value="Peptidase_M42"/>
</dbReference>
<organism evidence="9 10">
    <name type="scientific">Bacillus mesophilus</name>
    <dbReference type="NCBI Taxonomy" id="1808955"/>
    <lineage>
        <taxon>Bacteria</taxon>
        <taxon>Bacillati</taxon>
        <taxon>Bacillota</taxon>
        <taxon>Bacilli</taxon>
        <taxon>Bacillales</taxon>
        <taxon>Bacillaceae</taxon>
        <taxon>Bacillus</taxon>
    </lineage>
</organism>
<dbReference type="AlphaFoldDB" id="A0A6M0Q571"/>
<feature type="binding site" evidence="8">
    <location>
        <position position="211"/>
    </location>
    <ligand>
        <name>Zn(2+)</name>
        <dbReference type="ChEBI" id="CHEBI:29105"/>
        <label>2</label>
    </ligand>
</feature>
<dbReference type="RefSeq" id="WP_163178940.1">
    <property type="nucleotide sequence ID" value="NZ_JAAIWM010000002.1"/>
</dbReference>
<dbReference type="SUPFAM" id="SSF53187">
    <property type="entry name" value="Zn-dependent exopeptidases"/>
    <property type="match status" value="1"/>
</dbReference>
<evidence type="ECO:0000256" key="4">
    <source>
        <dbReference type="ARBA" id="ARBA00022723"/>
    </source>
</evidence>
<keyword evidence="2" id="KW-0031">Aminopeptidase</keyword>
<dbReference type="InterPro" id="IPR023367">
    <property type="entry name" value="Peptidase_M42_dom2"/>
</dbReference>
<keyword evidence="10" id="KW-1185">Reference proteome</keyword>
<dbReference type="SUPFAM" id="SSF101821">
    <property type="entry name" value="Aminopeptidase/glucanase lid domain"/>
    <property type="match status" value="1"/>
</dbReference>
<evidence type="ECO:0000256" key="2">
    <source>
        <dbReference type="ARBA" id="ARBA00022438"/>
    </source>
</evidence>
<dbReference type="GO" id="GO:0006508">
    <property type="term" value="P:proteolysis"/>
    <property type="evidence" value="ECO:0007669"/>
    <property type="project" value="UniProtKB-KW"/>
</dbReference>
<feature type="binding site" evidence="8">
    <location>
        <position position="177"/>
    </location>
    <ligand>
        <name>Zn(2+)</name>
        <dbReference type="ChEBI" id="CHEBI:29105"/>
        <label>1</label>
    </ligand>
</feature>
<evidence type="ECO:0000256" key="7">
    <source>
        <dbReference type="PIRSR" id="PIRSR001123-1"/>
    </source>
</evidence>
<evidence type="ECO:0000256" key="8">
    <source>
        <dbReference type="PIRSR" id="PIRSR001123-2"/>
    </source>
</evidence>
<accession>A0A6M0Q571</accession>
<protein>
    <submittedName>
        <fullName evidence="9">M42 family metallopeptidase</fullName>
    </submittedName>
</protein>
<dbReference type="Gene3D" id="2.40.30.40">
    <property type="entry name" value="Peptidase M42, domain 2"/>
    <property type="match status" value="1"/>
</dbReference>
<evidence type="ECO:0000313" key="9">
    <source>
        <dbReference type="EMBL" id="NEY71491.1"/>
    </source>
</evidence>